<organism evidence="1 2">
    <name type="scientific">Ricinus communis</name>
    <name type="common">Castor bean</name>
    <dbReference type="NCBI Taxonomy" id="3988"/>
    <lineage>
        <taxon>Eukaryota</taxon>
        <taxon>Viridiplantae</taxon>
        <taxon>Streptophyta</taxon>
        <taxon>Embryophyta</taxon>
        <taxon>Tracheophyta</taxon>
        <taxon>Spermatophyta</taxon>
        <taxon>Magnoliopsida</taxon>
        <taxon>eudicotyledons</taxon>
        <taxon>Gunneridae</taxon>
        <taxon>Pentapetalae</taxon>
        <taxon>rosids</taxon>
        <taxon>fabids</taxon>
        <taxon>Malpighiales</taxon>
        <taxon>Euphorbiaceae</taxon>
        <taxon>Acalyphoideae</taxon>
        <taxon>Acalypheae</taxon>
        <taxon>Ricinus</taxon>
    </lineage>
</organism>
<proteinExistence type="predicted"/>
<protein>
    <submittedName>
        <fullName evidence="1">Uncharacterized protein</fullName>
    </submittedName>
</protein>
<reference evidence="2" key="1">
    <citation type="journal article" date="2010" name="Nat. Biotechnol.">
        <title>Draft genome sequence of the oilseed species Ricinus communis.</title>
        <authorList>
            <person name="Chan A.P."/>
            <person name="Crabtree J."/>
            <person name="Zhao Q."/>
            <person name="Lorenzi H."/>
            <person name="Orvis J."/>
            <person name="Puiu D."/>
            <person name="Melake-Berhan A."/>
            <person name="Jones K.M."/>
            <person name="Redman J."/>
            <person name="Chen G."/>
            <person name="Cahoon E.B."/>
            <person name="Gedil M."/>
            <person name="Stanke M."/>
            <person name="Haas B.J."/>
            <person name="Wortman J.R."/>
            <person name="Fraser-Liggett C.M."/>
            <person name="Ravel J."/>
            <person name="Rabinowicz P.D."/>
        </authorList>
    </citation>
    <scope>NUCLEOTIDE SEQUENCE [LARGE SCALE GENOMIC DNA]</scope>
    <source>
        <strain evidence="2">cv. Hale</strain>
    </source>
</reference>
<gene>
    <name evidence="1" type="ORF">RCOM_0460990</name>
</gene>
<dbReference type="Proteomes" id="UP000008311">
    <property type="component" value="Unassembled WGS sequence"/>
</dbReference>
<accession>B9T082</accession>
<name>B9T082_RICCO</name>
<dbReference type="AlphaFoldDB" id="B9T082"/>
<sequence>MWSRTCDWPATLQLASTSFIGRVCPPRVGCVEWPAPRGYSASVQTLLPHLPYSQRVLRLADVSAITATA</sequence>
<keyword evidence="2" id="KW-1185">Reference proteome</keyword>
<evidence type="ECO:0000313" key="1">
    <source>
        <dbReference type="EMBL" id="EEF30721.1"/>
    </source>
</evidence>
<dbReference type="InParanoid" id="B9T082"/>
<evidence type="ECO:0000313" key="2">
    <source>
        <dbReference type="Proteomes" id="UP000008311"/>
    </source>
</evidence>
<dbReference type="EMBL" id="EQ974298">
    <property type="protein sequence ID" value="EEF30721.1"/>
    <property type="molecule type" value="Genomic_DNA"/>
</dbReference>